<evidence type="ECO:0000259" key="9">
    <source>
        <dbReference type="PROSITE" id="PS50262"/>
    </source>
</evidence>
<dbReference type="PANTHER" id="PTHR24243:SF208">
    <property type="entry name" value="PYROKININ-1 RECEPTOR"/>
    <property type="match status" value="1"/>
</dbReference>
<feature type="transmembrane region" description="Helical" evidence="8">
    <location>
        <begin position="224"/>
        <end position="244"/>
    </location>
</feature>
<feature type="transmembrane region" description="Helical" evidence="8">
    <location>
        <begin position="134"/>
        <end position="154"/>
    </location>
</feature>
<dbReference type="Gene3D" id="1.20.1070.10">
    <property type="entry name" value="Rhodopsin 7-helix transmembrane proteins"/>
    <property type="match status" value="1"/>
</dbReference>
<keyword evidence="12" id="KW-1185">Reference proteome</keyword>
<evidence type="ECO:0000256" key="2">
    <source>
        <dbReference type="ARBA" id="ARBA00022692"/>
    </source>
</evidence>
<dbReference type="Proteomes" id="UP000663828">
    <property type="component" value="Unassembled WGS sequence"/>
</dbReference>
<dbReference type="GO" id="GO:0004930">
    <property type="term" value="F:G protein-coupled receptor activity"/>
    <property type="evidence" value="ECO:0007669"/>
    <property type="project" value="UniProtKB-KW"/>
</dbReference>
<evidence type="ECO:0000256" key="4">
    <source>
        <dbReference type="ARBA" id="ARBA00023040"/>
    </source>
</evidence>
<evidence type="ECO:0000256" key="7">
    <source>
        <dbReference type="ARBA" id="ARBA00023224"/>
    </source>
</evidence>
<evidence type="ECO:0000313" key="12">
    <source>
        <dbReference type="Proteomes" id="UP000663828"/>
    </source>
</evidence>
<comment type="caution">
    <text evidence="10">The sequence shown here is derived from an EMBL/GenBank/DDBJ whole genome shotgun (WGS) entry which is preliminary data.</text>
</comment>
<dbReference type="EMBL" id="CAJNOJ010000100">
    <property type="protein sequence ID" value="CAF1109272.1"/>
    <property type="molecule type" value="Genomic_DNA"/>
</dbReference>
<dbReference type="EMBL" id="CAJNOR010006155">
    <property type="protein sequence ID" value="CAF1587341.1"/>
    <property type="molecule type" value="Genomic_DNA"/>
</dbReference>
<feature type="transmembrane region" description="Helical" evidence="8">
    <location>
        <begin position="20"/>
        <end position="42"/>
    </location>
</feature>
<evidence type="ECO:0000313" key="13">
    <source>
        <dbReference type="Proteomes" id="UP000663852"/>
    </source>
</evidence>
<keyword evidence="3 8" id="KW-1133">Transmembrane helix</keyword>
<accession>A0A814PQ51</accession>
<reference evidence="10" key="1">
    <citation type="submission" date="2021-02" db="EMBL/GenBank/DDBJ databases">
        <authorList>
            <person name="Nowell W R."/>
        </authorList>
    </citation>
    <scope>NUCLEOTIDE SEQUENCE</scope>
</reference>
<dbReference type="GO" id="GO:0005886">
    <property type="term" value="C:plasma membrane"/>
    <property type="evidence" value="ECO:0007669"/>
    <property type="project" value="TreeGrafter"/>
</dbReference>
<dbReference type="Proteomes" id="UP000663852">
    <property type="component" value="Unassembled WGS sequence"/>
</dbReference>
<dbReference type="Pfam" id="PF00001">
    <property type="entry name" value="7tm_1"/>
    <property type="match status" value="1"/>
</dbReference>
<dbReference type="InterPro" id="IPR000276">
    <property type="entry name" value="GPCR_Rhodpsn"/>
</dbReference>
<feature type="transmembrane region" description="Helical" evidence="8">
    <location>
        <begin position="62"/>
        <end position="89"/>
    </location>
</feature>
<comment type="subcellular location">
    <subcellularLocation>
        <location evidence="1">Membrane</location>
        <topology evidence="1">Multi-pass membrane protein</topology>
    </subcellularLocation>
</comment>
<proteinExistence type="predicted"/>
<protein>
    <recommendedName>
        <fullName evidence="9">G-protein coupled receptors family 1 profile domain-containing protein</fullName>
    </recommendedName>
</protein>
<evidence type="ECO:0000256" key="8">
    <source>
        <dbReference type="SAM" id="Phobius"/>
    </source>
</evidence>
<evidence type="ECO:0000313" key="11">
    <source>
        <dbReference type="EMBL" id="CAF1587341.1"/>
    </source>
</evidence>
<dbReference type="SUPFAM" id="SSF81321">
    <property type="entry name" value="Family A G protein-coupled receptor-like"/>
    <property type="match status" value="1"/>
</dbReference>
<dbReference type="PANTHER" id="PTHR24243">
    <property type="entry name" value="G-PROTEIN COUPLED RECEPTOR"/>
    <property type="match status" value="1"/>
</dbReference>
<feature type="domain" description="G-protein coupled receptors family 1 profile" evidence="9">
    <location>
        <begin position="31"/>
        <end position="285"/>
    </location>
</feature>
<organism evidence="10 13">
    <name type="scientific">Adineta ricciae</name>
    <name type="common">Rotifer</name>
    <dbReference type="NCBI Taxonomy" id="249248"/>
    <lineage>
        <taxon>Eukaryota</taxon>
        <taxon>Metazoa</taxon>
        <taxon>Spiralia</taxon>
        <taxon>Gnathifera</taxon>
        <taxon>Rotifera</taxon>
        <taxon>Eurotatoria</taxon>
        <taxon>Bdelloidea</taxon>
        <taxon>Adinetida</taxon>
        <taxon>Adinetidae</taxon>
        <taxon>Adineta</taxon>
    </lineage>
</organism>
<keyword evidence="4" id="KW-0297">G-protein coupled receptor</keyword>
<dbReference type="InterPro" id="IPR017452">
    <property type="entry name" value="GPCR_Rhodpsn_7TM"/>
</dbReference>
<evidence type="ECO:0000313" key="10">
    <source>
        <dbReference type="EMBL" id="CAF1109272.1"/>
    </source>
</evidence>
<name>A0A814PQ51_ADIRI</name>
<sequence length="365" mass="41826">MDSDYVTSLYHIRSQFSTYVTIPICILSIIGEIFSIIVFLSLKTFRQNSCAFYLMSMSIFNFIRLVFSTLFIVISSAFTIDWTFALFYYCQFRNLIVASCNLSAITCLCLAIADQYFATCLRHRLQQWSNIKTAYRVTGTIAIIWILHAIPYFIYFNQLSMSNTAVCITKNPIFLKYHTYGYFLTYGNLFPLIAVIFGVMSFRNARNLTTRANLLVRRELDKQLTMMVLVEICVYVLTYIPYSISNGYSTLNTNRDPTLLAQLNLINIVTMTLSIISNGNSFFIYICVSRRFRRQAKYVLYENCRNHNSNNRVAPDHAEMQVVTERISAARAGCLITRRPSLATGITSGAREGNGKSEIILLQLK</sequence>
<gene>
    <name evidence="10" type="ORF">EDS130_LOCUS20418</name>
    <name evidence="11" type="ORF">XAT740_LOCUS46174</name>
</gene>
<evidence type="ECO:0000256" key="1">
    <source>
        <dbReference type="ARBA" id="ARBA00004141"/>
    </source>
</evidence>
<evidence type="ECO:0000256" key="6">
    <source>
        <dbReference type="ARBA" id="ARBA00023170"/>
    </source>
</evidence>
<dbReference type="PROSITE" id="PS50262">
    <property type="entry name" value="G_PROTEIN_RECEP_F1_2"/>
    <property type="match status" value="1"/>
</dbReference>
<keyword evidence="7" id="KW-0807">Transducer</keyword>
<dbReference type="AlphaFoldDB" id="A0A814PQ51"/>
<evidence type="ECO:0000256" key="3">
    <source>
        <dbReference type="ARBA" id="ARBA00022989"/>
    </source>
</evidence>
<feature type="transmembrane region" description="Helical" evidence="8">
    <location>
        <begin position="180"/>
        <end position="203"/>
    </location>
</feature>
<keyword evidence="5 8" id="KW-0472">Membrane</keyword>
<feature type="transmembrane region" description="Helical" evidence="8">
    <location>
        <begin position="264"/>
        <end position="288"/>
    </location>
</feature>
<keyword evidence="6" id="KW-0675">Receptor</keyword>
<evidence type="ECO:0000256" key="5">
    <source>
        <dbReference type="ARBA" id="ARBA00023136"/>
    </source>
</evidence>
<feature type="transmembrane region" description="Helical" evidence="8">
    <location>
        <begin position="95"/>
        <end position="113"/>
    </location>
</feature>
<keyword evidence="2 8" id="KW-0812">Transmembrane</keyword>